<feature type="transmembrane region" description="Helical" evidence="1">
    <location>
        <begin position="236"/>
        <end position="254"/>
    </location>
</feature>
<protein>
    <recommendedName>
        <fullName evidence="4">O-antigen ligase domain-containing protein</fullName>
    </recommendedName>
</protein>
<evidence type="ECO:0000256" key="1">
    <source>
        <dbReference type="SAM" id="Phobius"/>
    </source>
</evidence>
<evidence type="ECO:0008006" key="4">
    <source>
        <dbReference type="Google" id="ProtNLM"/>
    </source>
</evidence>
<dbReference type="EMBL" id="QSKV01000003">
    <property type="protein sequence ID" value="RHE93726.1"/>
    <property type="molecule type" value="Genomic_DNA"/>
</dbReference>
<feature type="transmembrane region" description="Helical" evidence="1">
    <location>
        <begin position="327"/>
        <end position="348"/>
    </location>
</feature>
<feature type="transmembrane region" description="Helical" evidence="1">
    <location>
        <begin position="84"/>
        <end position="101"/>
    </location>
</feature>
<accession>A0A414LGH9</accession>
<evidence type="ECO:0000313" key="3">
    <source>
        <dbReference type="Proteomes" id="UP000285650"/>
    </source>
</evidence>
<feature type="transmembrane region" description="Helical" evidence="1">
    <location>
        <begin position="360"/>
        <end position="384"/>
    </location>
</feature>
<organism evidence="2 3">
    <name type="scientific">Bacteroides intestinalis</name>
    <dbReference type="NCBI Taxonomy" id="329854"/>
    <lineage>
        <taxon>Bacteria</taxon>
        <taxon>Pseudomonadati</taxon>
        <taxon>Bacteroidota</taxon>
        <taxon>Bacteroidia</taxon>
        <taxon>Bacteroidales</taxon>
        <taxon>Bacteroidaceae</taxon>
        <taxon>Bacteroides</taxon>
    </lineage>
</organism>
<proteinExistence type="predicted"/>
<feature type="transmembrane region" description="Helical" evidence="1">
    <location>
        <begin position="205"/>
        <end position="230"/>
    </location>
</feature>
<dbReference type="AlphaFoldDB" id="A0A414LGH9"/>
<name>A0A414LGH9_9BACE</name>
<comment type="caution">
    <text evidence="2">The sequence shown here is derived from an EMBL/GenBank/DDBJ whole genome shotgun (WGS) entry which is preliminary data.</text>
</comment>
<keyword evidence="1" id="KW-1133">Transmembrane helix</keyword>
<evidence type="ECO:0000313" key="2">
    <source>
        <dbReference type="EMBL" id="RHE93726.1"/>
    </source>
</evidence>
<feature type="transmembrane region" description="Helical" evidence="1">
    <location>
        <begin position="121"/>
        <end position="147"/>
    </location>
</feature>
<gene>
    <name evidence="2" type="ORF">DW712_06590</name>
</gene>
<sequence length="398" mass="45696">MNLYIKKYFTEVNWVAFVIVLFCIRYIPLETRAGPSVIKLAVSSICAFRLLTNVIVFSRGFQLYGLYFTIVLCISYLYPQTFRWSTIIYLLSFIITYVYIYDRIIIRQLFTFDFFIKVLKFILLMYTVVLVIQQCMLLIGIHSLPIINLTHFLDRGIGANSLSGEPSSTARIMTVAMLCLLRIYEYQLKHKPTITEIYKLAKYPVIGYIWSILTMGSGTGFVALGLLLLYFLQVKYVWTALFIFCIGSIVIPYIDFVPLQRAYDTFLATLTMDKDVIIGTDGSAASRITPLVNTITNLNLLNWHTWFGYGVDYVNNKGGYMARITGGYIGLIGEYGLISFIVMQIAAFKCFIRNFFSIETLLWIFLFAATFANVAYVWGAMMLMTATKYFTTQKIQQQ</sequence>
<keyword evidence="1" id="KW-0472">Membrane</keyword>
<reference evidence="2 3" key="1">
    <citation type="submission" date="2018-08" db="EMBL/GenBank/DDBJ databases">
        <title>A genome reference for cultivated species of the human gut microbiota.</title>
        <authorList>
            <person name="Zou Y."/>
            <person name="Xue W."/>
            <person name="Luo G."/>
        </authorList>
    </citation>
    <scope>NUCLEOTIDE SEQUENCE [LARGE SCALE GENOMIC DNA]</scope>
    <source>
        <strain evidence="2 3">AM27-17</strain>
    </source>
</reference>
<feature type="transmembrane region" description="Helical" evidence="1">
    <location>
        <begin position="12"/>
        <end position="28"/>
    </location>
</feature>
<keyword evidence="1" id="KW-0812">Transmembrane</keyword>
<dbReference type="Proteomes" id="UP000285650">
    <property type="component" value="Unassembled WGS sequence"/>
</dbReference>
<feature type="transmembrane region" description="Helical" evidence="1">
    <location>
        <begin position="61"/>
        <end position="78"/>
    </location>
</feature>